<evidence type="ECO:0000313" key="2">
    <source>
        <dbReference type="Proteomes" id="UP000324222"/>
    </source>
</evidence>
<evidence type="ECO:0000313" key="1">
    <source>
        <dbReference type="EMBL" id="MPC33270.1"/>
    </source>
</evidence>
<organism evidence="1 2">
    <name type="scientific">Portunus trituberculatus</name>
    <name type="common">Swimming crab</name>
    <name type="synonym">Neptunus trituberculatus</name>
    <dbReference type="NCBI Taxonomy" id="210409"/>
    <lineage>
        <taxon>Eukaryota</taxon>
        <taxon>Metazoa</taxon>
        <taxon>Ecdysozoa</taxon>
        <taxon>Arthropoda</taxon>
        <taxon>Crustacea</taxon>
        <taxon>Multicrustacea</taxon>
        <taxon>Malacostraca</taxon>
        <taxon>Eumalacostraca</taxon>
        <taxon>Eucarida</taxon>
        <taxon>Decapoda</taxon>
        <taxon>Pleocyemata</taxon>
        <taxon>Brachyura</taxon>
        <taxon>Eubrachyura</taxon>
        <taxon>Portunoidea</taxon>
        <taxon>Portunidae</taxon>
        <taxon>Portuninae</taxon>
        <taxon>Portunus</taxon>
    </lineage>
</organism>
<gene>
    <name evidence="1" type="ORF">E2C01_026615</name>
</gene>
<sequence>MLVTEGGVGVAGTSSLKKQVACEGEVCSFEFLAQLGLSLVVLLSLGGLLLQGANLVLDAGAELHELPDVSLYHDEGHALFLQFLVGLAADVASDPRLQPRDDLGQAVVTDFLEGTQHTSAEEYLTRGEERSGSIKVAVNSESIYTCILTQAHTDIAGYKDGMGSAEV</sequence>
<proteinExistence type="predicted"/>
<protein>
    <submittedName>
        <fullName evidence="1">Uncharacterized protein</fullName>
    </submittedName>
</protein>
<dbReference type="EMBL" id="VSRR010002794">
    <property type="protein sequence ID" value="MPC33270.1"/>
    <property type="molecule type" value="Genomic_DNA"/>
</dbReference>
<keyword evidence="2" id="KW-1185">Reference proteome</keyword>
<reference evidence="1 2" key="1">
    <citation type="submission" date="2019-05" db="EMBL/GenBank/DDBJ databases">
        <title>Another draft genome of Portunus trituberculatus and its Hox gene families provides insights of decapod evolution.</title>
        <authorList>
            <person name="Jeong J.-H."/>
            <person name="Song I."/>
            <person name="Kim S."/>
            <person name="Choi T."/>
            <person name="Kim D."/>
            <person name="Ryu S."/>
            <person name="Kim W."/>
        </authorList>
    </citation>
    <scope>NUCLEOTIDE SEQUENCE [LARGE SCALE GENOMIC DNA]</scope>
    <source>
        <tissue evidence="1">Muscle</tissue>
    </source>
</reference>
<dbReference type="Proteomes" id="UP000324222">
    <property type="component" value="Unassembled WGS sequence"/>
</dbReference>
<comment type="caution">
    <text evidence="1">The sequence shown here is derived from an EMBL/GenBank/DDBJ whole genome shotgun (WGS) entry which is preliminary data.</text>
</comment>
<name>A0A5B7EFU4_PORTR</name>
<dbReference type="AlphaFoldDB" id="A0A5B7EFU4"/>
<accession>A0A5B7EFU4</accession>